<dbReference type="AlphaFoldDB" id="A0A6J6ZRV3"/>
<reference evidence="2" key="1">
    <citation type="submission" date="2020-05" db="EMBL/GenBank/DDBJ databases">
        <authorList>
            <person name="Chiriac C."/>
            <person name="Salcher M."/>
            <person name="Ghai R."/>
            <person name="Kavagutti S V."/>
        </authorList>
    </citation>
    <scope>NUCLEOTIDE SEQUENCE</scope>
</reference>
<dbReference type="Gene3D" id="3.40.50.150">
    <property type="entry name" value="Vaccinia Virus protein VP39"/>
    <property type="match status" value="1"/>
</dbReference>
<dbReference type="Pfam" id="PF13649">
    <property type="entry name" value="Methyltransf_25"/>
    <property type="match status" value="1"/>
</dbReference>
<evidence type="ECO:0000259" key="1">
    <source>
        <dbReference type="Pfam" id="PF13649"/>
    </source>
</evidence>
<accession>A0A6J6ZRV3</accession>
<organism evidence="2">
    <name type="scientific">freshwater metagenome</name>
    <dbReference type="NCBI Taxonomy" id="449393"/>
    <lineage>
        <taxon>unclassified sequences</taxon>
        <taxon>metagenomes</taxon>
        <taxon>ecological metagenomes</taxon>
    </lineage>
</organism>
<dbReference type="CDD" id="cd02440">
    <property type="entry name" value="AdoMet_MTases"/>
    <property type="match status" value="1"/>
</dbReference>
<gene>
    <name evidence="2" type="ORF">UFOPK3204_00136</name>
</gene>
<dbReference type="EMBL" id="CAFABK010000003">
    <property type="protein sequence ID" value="CAB4820657.1"/>
    <property type="molecule type" value="Genomic_DNA"/>
</dbReference>
<sequence length="211" mass="23774">MTAFWDHHYADFNEDSPSPFCTKVAADLLLPTDSVVELGCGNGRDGLALVRRADFYTGVDLSANAIQSAGERFLGARIATQRYSLTVGDFSKVNFATLEASRLVVYSRFSLHADSEVAENALLDHLAEYDLGPILVCIEARTIFDELYEQGELIERNTYMTDHYRRFIVPDEFKEKVDRRFTVNSFEVERGFAPYGSEDPIVMRVVFSGKS</sequence>
<evidence type="ECO:0000313" key="2">
    <source>
        <dbReference type="EMBL" id="CAB4820657.1"/>
    </source>
</evidence>
<protein>
    <submittedName>
        <fullName evidence="2">Unannotated protein</fullName>
    </submittedName>
</protein>
<dbReference type="SUPFAM" id="SSF53335">
    <property type="entry name" value="S-adenosyl-L-methionine-dependent methyltransferases"/>
    <property type="match status" value="1"/>
</dbReference>
<proteinExistence type="predicted"/>
<name>A0A6J6ZRV3_9ZZZZ</name>
<dbReference type="InterPro" id="IPR041698">
    <property type="entry name" value="Methyltransf_25"/>
</dbReference>
<feature type="domain" description="Methyltransferase" evidence="1">
    <location>
        <begin position="35"/>
        <end position="115"/>
    </location>
</feature>
<dbReference type="InterPro" id="IPR029063">
    <property type="entry name" value="SAM-dependent_MTases_sf"/>
</dbReference>